<evidence type="ECO:0000313" key="2">
    <source>
        <dbReference type="EMBL" id="KPV48562.1"/>
    </source>
</evidence>
<sequence length="172" mass="18915">MLEIALLADHAELPPIAEHQPVEFVCAAGDAALALAVDGQGLDPLLRPGETSWRWRWNPGAAAGQHRLLLTRRAAGEETRHAWALRVLARKIDQDAYEALIDDVQRVAYRLVAALAGAGAEGAELVRGAPWQHSPAEEFYALFETRLDSFARAVRRIAARPREQLRGGRESI</sequence>
<feature type="non-terminal residue" evidence="2">
    <location>
        <position position="172"/>
    </location>
</feature>
<comment type="caution">
    <text evidence="2">The sequence shown here is derived from an EMBL/GenBank/DDBJ whole genome shotgun (WGS) entry which is preliminary data.</text>
</comment>
<feature type="domain" description="DUF2357" evidence="1">
    <location>
        <begin position="59"/>
        <end position="166"/>
    </location>
</feature>
<gene>
    <name evidence="2" type="ORF">SE17_37415</name>
</gene>
<dbReference type="AlphaFoldDB" id="A0A0P9EW30"/>
<dbReference type="Pfam" id="PF09823">
    <property type="entry name" value="DUF2357"/>
    <property type="match status" value="1"/>
</dbReference>
<accession>A0A0P9EW30</accession>
<dbReference type="Proteomes" id="UP000050509">
    <property type="component" value="Unassembled WGS sequence"/>
</dbReference>
<proteinExistence type="predicted"/>
<keyword evidence="3" id="KW-1185">Reference proteome</keyword>
<dbReference type="InterPro" id="IPR018633">
    <property type="entry name" value="DUF2357"/>
</dbReference>
<protein>
    <recommendedName>
        <fullName evidence="1">DUF2357 domain-containing protein</fullName>
    </recommendedName>
</protein>
<name>A0A0P9EW30_9CHLR</name>
<dbReference type="EMBL" id="LJCR01002558">
    <property type="protein sequence ID" value="KPV48562.1"/>
    <property type="molecule type" value="Genomic_DNA"/>
</dbReference>
<evidence type="ECO:0000313" key="3">
    <source>
        <dbReference type="Proteomes" id="UP000050509"/>
    </source>
</evidence>
<organism evidence="2 3">
    <name type="scientific">Kouleothrix aurantiaca</name>
    <dbReference type="NCBI Taxonomy" id="186479"/>
    <lineage>
        <taxon>Bacteria</taxon>
        <taxon>Bacillati</taxon>
        <taxon>Chloroflexota</taxon>
        <taxon>Chloroflexia</taxon>
        <taxon>Chloroflexales</taxon>
        <taxon>Roseiflexineae</taxon>
        <taxon>Roseiflexaceae</taxon>
        <taxon>Kouleothrix</taxon>
    </lineage>
</organism>
<evidence type="ECO:0000259" key="1">
    <source>
        <dbReference type="Pfam" id="PF09823"/>
    </source>
</evidence>
<reference evidence="2 3" key="1">
    <citation type="submission" date="2015-09" db="EMBL/GenBank/DDBJ databases">
        <title>Draft genome sequence of Kouleothrix aurantiaca JCM 19913.</title>
        <authorList>
            <person name="Hemp J."/>
        </authorList>
    </citation>
    <scope>NUCLEOTIDE SEQUENCE [LARGE SCALE GENOMIC DNA]</scope>
    <source>
        <strain evidence="2 3">COM-B</strain>
    </source>
</reference>